<comment type="caution">
    <text evidence="2">The sequence shown here is derived from an EMBL/GenBank/DDBJ whole genome shotgun (WGS) entry which is preliminary data.</text>
</comment>
<dbReference type="Proteomes" id="UP000765509">
    <property type="component" value="Unassembled WGS sequence"/>
</dbReference>
<feature type="region of interest" description="Disordered" evidence="1">
    <location>
        <begin position="59"/>
        <end position="120"/>
    </location>
</feature>
<feature type="compositionally biased region" description="Basic and acidic residues" evidence="1">
    <location>
        <begin position="102"/>
        <end position="120"/>
    </location>
</feature>
<keyword evidence="3" id="KW-1185">Reference proteome</keyword>
<protein>
    <submittedName>
        <fullName evidence="2">Uncharacterized protein</fullName>
    </submittedName>
</protein>
<sequence>MPELPKLPKVSQNFETLIESTEFDVTSIPVVRHESFPTGNSGYIPVSVQDLAYADKAEGVGTSPKTLNRHNDLLSSSEEVHGPRRYSRHSEGLDTHVFQRTSTKDKSLVEKPKHVVRGPE</sequence>
<feature type="compositionally biased region" description="Basic and acidic residues" evidence="1">
    <location>
        <begin position="78"/>
        <end position="94"/>
    </location>
</feature>
<gene>
    <name evidence="2" type="ORF">O181_032795</name>
</gene>
<accession>A0A9Q3D088</accession>
<organism evidence="2 3">
    <name type="scientific">Austropuccinia psidii MF-1</name>
    <dbReference type="NCBI Taxonomy" id="1389203"/>
    <lineage>
        <taxon>Eukaryota</taxon>
        <taxon>Fungi</taxon>
        <taxon>Dikarya</taxon>
        <taxon>Basidiomycota</taxon>
        <taxon>Pucciniomycotina</taxon>
        <taxon>Pucciniomycetes</taxon>
        <taxon>Pucciniales</taxon>
        <taxon>Sphaerophragmiaceae</taxon>
        <taxon>Austropuccinia</taxon>
    </lineage>
</organism>
<reference evidence="2" key="1">
    <citation type="submission" date="2021-03" db="EMBL/GenBank/DDBJ databases">
        <title>Draft genome sequence of rust myrtle Austropuccinia psidii MF-1, a brazilian biotype.</title>
        <authorList>
            <person name="Quecine M.C."/>
            <person name="Pachon D.M.R."/>
            <person name="Bonatelli M.L."/>
            <person name="Correr F.H."/>
            <person name="Franceschini L.M."/>
            <person name="Leite T.F."/>
            <person name="Margarido G.R.A."/>
            <person name="Almeida C.A."/>
            <person name="Ferrarezi J.A."/>
            <person name="Labate C.A."/>
        </authorList>
    </citation>
    <scope>NUCLEOTIDE SEQUENCE</scope>
    <source>
        <strain evidence="2">MF-1</strain>
    </source>
</reference>
<proteinExistence type="predicted"/>
<name>A0A9Q3D088_9BASI</name>
<evidence type="ECO:0000313" key="3">
    <source>
        <dbReference type="Proteomes" id="UP000765509"/>
    </source>
</evidence>
<evidence type="ECO:0000256" key="1">
    <source>
        <dbReference type="SAM" id="MobiDB-lite"/>
    </source>
</evidence>
<evidence type="ECO:0000313" key="2">
    <source>
        <dbReference type="EMBL" id="MBW0493080.1"/>
    </source>
</evidence>
<dbReference type="EMBL" id="AVOT02011908">
    <property type="protein sequence ID" value="MBW0493080.1"/>
    <property type="molecule type" value="Genomic_DNA"/>
</dbReference>
<dbReference type="AlphaFoldDB" id="A0A9Q3D088"/>